<dbReference type="PaxDb" id="4097-A0A1S3ZF97"/>
<accession>A0A1S3ZF97</accession>
<dbReference type="RefSeq" id="XP_016463019.1">
    <property type="nucleotide sequence ID" value="XM_016607533.1"/>
</dbReference>
<dbReference type="OMA" id="DEHHYNN"/>
<evidence type="ECO:0000313" key="1">
    <source>
        <dbReference type="RefSeq" id="XP_016463019.1"/>
    </source>
</evidence>
<dbReference type="KEGG" id="nta:107786098"/>
<gene>
    <name evidence="1" type="primary">LOC107786098</name>
</gene>
<sequence>MDSHQLLKNHSNQVRYVSATSSTSSSSSLCTEKHPTCSKAQNCLFKILRTISTIPPENTIKLQSLSSSQLKESEYVVKTEFNEFPIDLNVGFCASPENQESESPVDGFTATGSEHSGGVGKCSDGECEVGKEEKLLDSDSFLEVKVHTNGGLSGADVEILESSQLEITNGVSEITKLEEEKGFMGLLIEAARLIFGEFKDEDSDFEPEPEKKSRTKQLKRRNKCWGMEYVEETVDGKCSSPVVRSKRARIQVLPCKYRDSIIEPLTGFSRNRSSIVAKLRPRSLRGTSDKIRTIHRRLA</sequence>
<dbReference type="OrthoDB" id="1937665at2759"/>
<organism evidence="1">
    <name type="scientific">Nicotiana tabacum</name>
    <name type="common">Common tobacco</name>
    <dbReference type="NCBI Taxonomy" id="4097"/>
    <lineage>
        <taxon>Eukaryota</taxon>
        <taxon>Viridiplantae</taxon>
        <taxon>Streptophyta</taxon>
        <taxon>Embryophyta</taxon>
        <taxon>Tracheophyta</taxon>
        <taxon>Spermatophyta</taxon>
        <taxon>Magnoliopsida</taxon>
        <taxon>eudicotyledons</taxon>
        <taxon>Gunneridae</taxon>
        <taxon>Pentapetalae</taxon>
        <taxon>asterids</taxon>
        <taxon>lamiids</taxon>
        <taxon>Solanales</taxon>
        <taxon>Solanaceae</taxon>
        <taxon>Nicotianoideae</taxon>
        <taxon>Nicotianeae</taxon>
        <taxon>Nicotiana</taxon>
    </lineage>
</organism>
<dbReference type="STRING" id="4097.A0A1S3ZF97"/>
<proteinExistence type="predicted"/>
<dbReference type="AlphaFoldDB" id="A0A1S3ZF97"/>
<protein>
    <submittedName>
        <fullName evidence="1">Uncharacterized protein</fullName>
    </submittedName>
</protein>
<reference evidence="1" key="1">
    <citation type="submission" date="2025-08" db="UniProtKB">
        <authorList>
            <consortium name="RefSeq"/>
        </authorList>
    </citation>
    <scope>IDENTIFICATION</scope>
</reference>
<name>A0A1S3ZF97_TOBAC</name>